<evidence type="ECO:0000256" key="4">
    <source>
        <dbReference type="ARBA" id="ARBA00022723"/>
    </source>
</evidence>
<dbReference type="SUPFAM" id="SSF51556">
    <property type="entry name" value="Metallo-dependent hydrolases"/>
    <property type="match status" value="1"/>
</dbReference>
<protein>
    <recommendedName>
        <fullName evidence="3 7">Guanine deaminase</fullName>
        <shortName evidence="8">Guanase</shortName>
        <ecNumber evidence="3 7">3.5.4.3</ecNumber>
    </recommendedName>
    <alternativeName>
        <fullName evidence="8">Guanine aminohydrolase</fullName>
    </alternativeName>
</protein>
<dbReference type="Pfam" id="PF01979">
    <property type="entry name" value="Amidohydro_1"/>
    <property type="match status" value="1"/>
</dbReference>
<organism evidence="10 11">
    <name type="scientific">Clostridium intestinale</name>
    <dbReference type="NCBI Taxonomy" id="36845"/>
    <lineage>
        <taxon>Bacteria</taxon>
        <taxon>Bacillati</taxon>
        <taxon>Bacillota</taxon>
        <taxon>Clostridia</taxon>
        <taxon>Eubacteriales</taxon>
        <taxon>Clostridiaceae</taxon>
        <taxon>Clostridium</taxon>
    </lineage>
</organism>
<evidence type="ECO:0000256" key="2">
    <source>
        <dbReference type="ARBA" id="ARBA00006745"/>
    </source>
</evidence>
<dbReference type="AlphaFoldDB" id="A0A7D6VNE5"/>
<comment type="function">
    <text evidence="8">Catalyzes the hydrolytic deamination of guanine, producing xanthine and ammonia.</text>
</comment>
<dbReference type="UniPathway" id="UPA00603">
    <property type="reaction ID" value="UER00660"/>
</dbReference>
<proteinExistence type="inferred from homology"/>
<keyword evidence="4 8" id="KW-0479">Metal-binding</keyword>
<dbReference type="Gene3D" id="2.30.40.10">
    <property type="entry name" value="Urease, subunit C, domain 1"/>
    <property type="match status" value="1"/>
</dbReference>
<dbReference type="InterPro" id="IPR011059">
    <property type="entry name" value="Metal-dep_hydrolase_composite"/>
</dbReference>
<keyword evidence="5 8" id="KW-0378">Hydrolase</keyword>
<dbReference type="PANTHER" id="PTHR11271:SF6">
    <property type="entry name" value="GUANINE DEAMINASE"/>
    <property type="match status" value="1"/>
</dbReference>
<evidence type="ECO:0000256" key="6">
    <source>
        <dbReference type="ARBA" id="ARBA00022833"/>
    </source>
</evidence>
<dbReference type="GO" id="GO:0005829">
    <property type="term" value="C:cytosol"/>
    <property type="evidence" value="ECO:0007669"/>
    <property type="project" value="TreeGrafter"/>
</dbReference>
<dbReference type="GO" id="GO:0008892">
    <property type="term" value="F:guanine deaminase activity"/>
    <property type="evidence" value="ECO:0007669"/>
    <property type="project" value="UniProtKB-UniRule"/>
</dbReference>
<dbReference type="EMBL" id="CP059378">
    <property type="protein sequence ID" value="QLY78867.1"/>
    <property type="molecule type" value="Genomic_DNA"/>
</dbReference>
<dbReference type="EC" id="3.5.4.3" evidence="3 7"/>
<dbReference type="InterPro" id="IPR032466">
    <property type="entry name" value="Metal_Hydrolase"/>
</dbReference>
<sequence length="431" mass="48959">MINMNNNIRIYQGNVIFTPTPKEFKIYNKGYIVVINGKVEGVYENLPEKYSSQDVIDYGDKLIIPGMHDLHCHAPQFRNLGMAMDKELIPWLNDYTFPEESKYKDLEYAKKMYGRFIKEIWRQGTTRIAIYATIHKEASALLIDMLTKSGLGALVGKVNMDRNSPDFLIESLEDSLKDTEELLDKYSSSQLVKPIITPRFVPTCSSKLMSGLGDLSEKYDAPVQSHLSENKGEIRWVQDLYPNSNYYGEVYNDFKLFGQKPTLMAHCSFSTEEELELMKKNNVMAVHCPSSNLNVGSGMMPIRKFLDKGISVALGSDISGGHTSSIFKTMVYAIEVSKLFWADSDKKIDFLSNSEAFYLATKGGGSFFGNVGSFEKGYDFDALVIDDNDLNHDNYTLEERLERFIYIGDDRNILHRYVCGNLIDESQITVI</sequence>
<dbReference type="InterPro" id="IPR014311">
    <property type="entry name" value="Guanine_deaminase"/>
</dbReference>
<dbReference type="SUPFAM" id="SSF51338">
    <property type="entry name" value="Composite domain of metallo-dependent hydrolases"/>
    <property type="match status" value="2"/>
</dbReference>
<evidence type="ECO:0000313" key="10">
    <source>
        <dbReference type="EMBL" id="QLY78867.1"/>
    </source>
</evidence>
<reference evidence="10 11" key="1">
    <citation type="submission" date="2020-07" db="EMBL/GenBank/DDBJ databases">
        <title>Electron transfer.</title>
        <authorList>
            <person name="Huang L."/>
            <person name="Liu X."/>
            <person name="Zhou S."/>
        </authorList>
    </citation>
    <scope>NUCLEOTIDE SEQUENCE [LARGE SCALE GENOMIC DNA]</scope>
    <source>
        <strain evidence="10 11">Lx1</strain>
    </source>
</reference>
<dbReference type="InterPro" id="IPR051607">
    <property type="entry name" value="Metallo-dep_hydrolases"/>
</dbReference>
<dbReference type="KEGG" id="cint:HZF06_17525"/>
<keyword evidence="6 8" id="KW-0862">Zinc</keyword>
<dbReference type="GO" id="GO:0006147">
    <property type="term" value="P:guanine catabolic process"/>
    <property type="evidence" value="ECO:0007669"/>
    <property type="project" value="UniProtKB-UniRule"/>
</dbReference>
<evidence type="ECO:0000256" key="7">
    <source>
        <dbReference type="NCBIfam" id="TIGR02967"/>
    </source>
</evidence>
<feature type="domain" description="Amidohydrolase-related" evidence="9">
    <location>
        <begin position="63"/>
        <end position="422"/>
    </location>
</feature>
<evidence type="ECO:0000313" key="11">
    <source>
        <dbReference type="Proteomes" id="UP000512286"/>
    </source>
</evidence>
<name>A0A7D6VNE5_9CLOT</name>
<dbReference type="Gene3D" id="3.20.20.140">
    <property type="entry name" value="Metal-dependent hydrolases"/>
    <property type="match status" value="1"/>
</dbReference>
<dbReference type="PANTHER" id="PTHR11271">
    <property type="entry name" value="GUANINE DEAMINASE"/>
    <property type="match status" value="1"/>
</dbReference>
<dbReference type="GO" id="GO:0008270">
    <property type="term" value="F:zinc ion binding"/>
    <property type="evidence" value="ECO:0007669"/>
    <property type="project" value="UniProtKB-UniRule"/>
</dbReference>
<dbReference type="InterPro" id="IPR006680">
    <property type="entry name" value="Amidohydro-rel"/>
</dbReference>
<gene>
    <name evidence="10" type="primary">guaD</name>
    <name evidence="10" type="ORF">HZF06_17525</name>
</gene>
<comment type="similarity">
    <text evidence="2 8">Belongs to the metallo-dependent hydrolases superfamily. ATZ/TRZ family.</text>
</comment>
<evidence type="ECO:0000256" key="3">
    <source>
        <dbReference type="ARBA" id="ARBA00012781"/>
    </source>
</evidence>
<evidence type="ECO:0000256" key="5">
    <source>
        <dbReference type="ARBA" id="ARBA00022801"/>
    </source>
</evidence>
<evidence type="ECO:0000256" key="1">
    <source>
        <dbReference type="ARBA" id="ARBA00004984"/>
    </source>
</evidence>
<comment type="cofactor">
    <cofactor evidence="8">
        <name>Zn(2+)</name>
        <dbReference type="ChEBI" id="CHEBI:29105"/>
    </cofactor>
    <text evidence="8">Binds 1 zinc ion per subunit.</text>
</comment>
<comment type="pathway">
    <text evidence="1 8">Purine metabolism; guanine degradation; xanthine from guanine: step 1/1.</text>
</comment>
<evidence type="ECO:0000256" key="8">
    <source>
        <dbReference type="RuleBase" id="RU366009"/>
    </source>
</evidence>
<dbReference type="NCBIfam" id="TIGR02967">
    <property type="entry name" value="guan_deamin"/>
    <property type="match status" value="1"/>
</dbReference>
<accession>A0A7D6VNE5</accession>
<evidence type="ECO:0000259" key="9">
    <source>
        <dbReference type="Pfam" id="PF01979"/>
    </source>
</evidence>
<comment type="catalytic activity">
    <reaction evidence="8">
        <text>guanine + H2O + H(+) = xanthine + NH4(+)</text>
        <dbReference type="Rhea" id="RHEA:14665"/>
        <dbReference type="ChEBI" id="CHEBI:15377"/>
        <dbReference type="ChEBI" id="CHEBI:15378"/>
        <dbReference type="ChEBI" id="CHEBI:16235"/>
        <dbReference type="ChEBI" id="CHEBI:17712"/>
        <dbReference type="ChEBI" id="CHEBI:28938"/>
        <dbReference type="EC" id="3.5.4.3"/>
    </reaction>
</comment>
<dbReference type="Proteomes" id="UP000512286">
    <property type="component" value="Chromosome"/>
</dbReference>